<feature type="transmembrane region" description="Helical" evidence="1">
    <location>
        <begin position="351"/>
        <end position="372"/>
    </location>
</feature>
<dbReference type="Proteomes" id="UP000054350">
    <property type="component" value="Unassembled WGS sequence"/>
</dbReference>
<accession>A0A0L0T868</accession>
<dbReference type="VEuPathDB" id="FungiDB:AMAG_15238"/>
<organism evidence="2 3">
    <name type="scientific">Allomyces macrogynus (strain ATCC 38327)</name>
    <name type="common">Allomyces javanicus var. macrogynus</name>
    <dbReference type="NCBI Taxonomy" id="578462"/>
    <lineage>
        <taxon>Eukaryota</taxon>
        <taxon>Fungi</taxon>
        <taxon>Fungi incertae sedis</taxon>
        <taxon>Blastocladiomycota</taxon>
        <taxon>Blastocladiomycetes</taxon>
        <taxon>Blastocladiales</taxon>
        <taxon>Blastocladiaceae</taxon>
        <taxon>Allomyces</taxon>
    </lineage>
</organism>
<keyword evidence="3" id="KW-1185">Reference proteome</keyword>
<evidence type="ECO:0000313" key="2">
    <source>
        <dbReference type="EMBL" id="KNE70978.1"/>
    </source>
</evidence>
<keyword evidence="1" id="KW-0812">Transmembrane</keyword>
<sequence length="392" mass="39533">MTSTLTTTLTIPPTLPSPLAVLARIDPAAAVAPRPASDLLFPGPSLPATPIFATCLAPNLAARSSLPDPAAAVPITPCPAPSSTAYDACLRSKCGEDTDGSSLSALANASARTACGLRECAVEAWARASAVCVPLDAPVLVTSDVGIDEGGAGLVGDAWDAYRMARAEWRAAAAPGSKGFDAADVSARTVLGICVPAPPIGAACNPSLNAYDPDTGQLANGWTLPTSSNTSFLAIPVPPPTTAVRLDPPPVILRQPIPASARDPAPYLVDANLFTWSSCSLGTNAIIRLADPGSPCSANRTCLLGPCVGSLCTEGLKTDRTFPRIAGFAVPTPTSSPGTSSFGLSSGNGTLWTLVALVAGVAALGLACLVALDRARPTPTRSRGTRSSTTAG</sequence>
<gene>
    <name evidence="2" type="ORF">AMAG_15238</name>
</gene>
<keyword evidence="1" id="KW-0472">Membrane</keyword>
<dbReference type="EMBL" id="GG745369">
    <property type="protein sequence ID" value="KNE70978.1"/>
    <property type="molecule type" value="Genomic_DNA"/>
</dbReference>
<proteinExistence type="predicted"/>
<name>A0A0L0T868_ALLM3</name>
<dbReference type="AlphaFoldDB" id="A0A0L0T868"/>
<reference evidence="3" key="2">
    <citation type="submission" date="2009-11" db="EMBL/GenBank/DDBJ databases">
        <title>The Genome Sequence of Allomyces macrogynus strain ATCC 38327.</title>
        <authorList>
            <consortium name="The Broad Institute Genome Sequencing Platform"/>
            <person name="Russ C."/>
            <person name="Cuomo C."/>
            <person name="Shea T."/>
            <person name="Young S.K."/>
            <person name="Zeng Q."/>
            <person name="Koehrsen M."/>
            <person name="Haas B."/>
            <person name="Borodovsky M."/>
            <person name="Guigo R."/>
            <person name="Alvarado L."/>
            <person name="Berlin A."/>
            <person name="Borenstein D."/>
            <person name="Chen Z."/>
            <person name="Engels R."/>
            <person name="Freedman E."/>
            <person name="Gellesch M."/>
            <person name="Goldberg J."/>
            <person name="Griggs A."/>
            <person name="Gujja S."/>
            <person name="Heiman D."/>
            <person name="Hepburn T."/>
            <person name="Howarth C."/>
            <person name="Jen D."/>
            <person name="Larson L."/>
            <person name="Lewis B."/>
            <person name="Mehta T."/>
            <person name="Park D."/>
            <person name="Pearson M."/>
            <person name="Roberts A."/>
            <person name="Saif S."/>
            <person name="Shenoy N."/>
            <person name="Sisk P."/>
            <person name="Stolte C."/>
            <person name="Sykes S."/>
            <person name="Walk T."/>
            <person name="White J."/>
            <person name="Yandava C."/>
            <person name="Burger G."/>
            <person name="Gray M.W."/>
            <person name="Holland P.W.H."/>
            <person name="King N."/>
            <person name="Lang F.B.F."/>
            <person name="Roger A.J."/>
            <person name="Ruiz-Trillo I."/>
            <person name="Lander E."/>
            <person name="Nusbaum C."/>
        </authorList>
    </citation>
    <scope>NUCLEOTIDE SEQUENCE [LARGE SCALE GENOMIC DNA]</scope>
    <source>
        <strain evidence="3">ATCC 38327</strain>
    </source>
</reference>
<keyword evidence="1" id="KW-1133">Transmembrane helix</keyword>
<evidence type="ECO:0000313" key="3">
    <source>
        <dbReference type="Proteomes" id="UP000054350"/>
    </source>
</evidence>
<evidence type="ECO:0000256" key="1">
    <source>
        <dbReference type="SAM" id="Phobius"/>
    </source>
</evidence>
<protein>
    <submittedName>
        <fullName evidence="2">Uncharacterized protein</fullName>
    </submittedName>
</protein>
<reference evidence="2 3" key="1">
    <citation type="submission" date="2009-11" db="EMBL/GenBank/DDBJ databases">
        <title>Annotation of Allomyces macrogynus ATCC 38327.</title>
        <authorList>
            <consortium name="The Broad Institute Genome Sequencing Platform"/>
            <person name="Russ C."/>
            <person name="Cuomo C."/>
            <person name="Burger G."/>
            <person name="Gray M.W."/>
            <person name="Holland P.W.H."/>
            <person name="King N."/>
            <person name="Lang F.B.F."/>
            <person name="Roger A.J."/>
            <person name="Ruiz-Trillo I."/>
            <person name="Young S.K."/>
            <person name="Zeng Q."/>
            <person name="Gargeya S."/>
            <person name="Fitzgerald M."/>
            <person name="Haas B."/>
            <person name="Abouelleil A."/>
            <person name="Alvarado L."/>
            <person name="Arachchi H.M."/>
            <person name="Berlin A."/>
            <person name="Chapman S.B."/>
            <person name="Gearin G."/>
            <person name="Goldberg J."/>
            <person name="Griggs A."/>
            <person name="Gujja S."/>
            <person name="Hansen M."/>
            <person name="Heiman D."/>
            <person name="Howarth C."/>
            <person name="Larimer J."/>
            <person name="Lui A."/>
            <person name="MacDonald P.J.P."/>
            <person name="McCowen C."/>
            <person name="Montmayeur A."/>
            <person name="Murphy C."/>
            <person name="Neiman D."/>
            <person name="Pearson M."/>
            <person name="Priest M."/>
            <person name="Roberts A."/>
            <person name="Saif S."/>
            <person name="Shea T."/>
            <person name="Sisk P."/>
            <person name="Stolte C."/>
            <person name="Sykes S."/>
            <person name="Wortman J."/>
            <person name="Nusbaum C."/>
            <person name="Birren B."/>
        </authorList>
    </citation>
    <scope>NUCLEOTIDE SEQUENCE [LARGE SCALE GENOMIC DNA]</scope>
    <source>
        <strain evidence="2 3">ATCC 38327</strain>
    </source>
</reference>